<organism evidence="8 9">
    <name type="scientific">Acyrthosiphon pisum</name>
    <name type="common">Pea aphid</name>
    <dbReference type="NCBI Taxonomy" id="7029"/>
    <lineage>
        <taxon>Eukaryota</taxon>
        <taxon>Metazoa</taxon>
        <taxon>Ecdysozoa</taxon>
        <taxon>Arthropoda</taxon>
        <taxon>Hexapoda</taxon>
        <taxon>Insecta</taxon>
        <taxon>Pterygota</taxon>
        <taxon>Neoptera</taxon>
        <taxon>Paraneoptera</taxon>
        <taxon>Hemiptera</taxon>
        <taxon>Sternorrhyncha</taxon>
        <taxon>Aphidomorpha</taxon>
        <taxon>Aphidoidea</taxon>
        <taxon>Aphididae</taxon>
        <taxon>Macrosiphini</taxon>
        <taxon>Acyrthosiphon</taxon>
    </lineage>
</organism>
<dbReference type="OrthoDB" id="6623209at2759"/>
<dbReference type="InterPro" id="IPR006612">
    <property type="entry name" value="THAP_Znf"/>
</dbReference>
<dbReference type="Gene3D" id="6.20.210.20">
    <property type="entry name" value="THAP domain"/>
    <property type="match status" value="1"/>
</dbReference>
<sequence length="289" mass="32844">MPRKCVICNVYDKNSDQSFYSFPKDEGRKKLWLKACGINLYLPSYRVCEAHFSDEDFLPSGCLKSIAIPVNNSKQPELLESTNTVFESTSQETLSPDKISIASTDSICDTPKKRCSSELPDVSSSQKRKRYNPDMIGNLLPSHFNTPRKAKKNLEMVKYKFSQIQSQNVNLKKQVKRLQMKLKTYDDLILQLKSKNFISENASVHLKFKQRGGFNNNTSCKQFKSAYKKLLVHNEISGSQNGNCIAILDTTQRSVVQVGPDSIISNESEQGINISDHDYSRTIHRITPF</sequence>
<evidence type="ECO:0000256" key="2">
    <source>
        <dbReference type="ARBA" id="ARBA00022771"/>
    </source>
</evidence>
<dbReference type="Pfam" id="PF05485">
    <property type="entry name" value="THAP"/>
    <property type="match status" value="1"/>
</dbReference>
<feature type="domain" description="THAP-type" evidence="7">
    <location>
        <begin position="1"/>
        <end position="72"/>
    </location>
</feature>
<keyword evidence="9" id="KW-1185">Reference proteome</keyword>
<evidence type="ECO:0000313" key="8">
    <source>
        <dbReference type="EnsemblMetazoa" id="XP_001949513.1"/>
    </source>
</evidence>
<dbReference type="Pfam" id="PF21789">
    <property type="entry name" value="TNP-like_RNaseH_C"/>
    <property type="match status" value="1"/>
</dbReference>
<dbReference type="InterPro" id="IPR048367">
    <property type="entry name" value="TNP-like_RNaseH_C"/>
</dbReference>
<dbReference type="Proteomes" id="UP000007819">
    <property type="component" value="Chromosome X"/>
</dbReference>
<dbReference type="PROSITE" id="PS50950">
    <property type="entry name" value="ZF_THAP"/>
    <property type="match status" value="1"/>
</dbReference>
<proteinExistence type="predicted"/>
<dbReference type="InterPro" id="IPR038441">
    <property type="entry name" value="THAP_Znf_sf"/>
</dbReference>
<protein>
    <recommendedName>
        <fullName evidence="7">THAP-type domain-containing protein</fullName>
    </recommendedName>
</protein>
<name>A0A8R1W558_ACYPI</name>
<reference evidence="8" key="2">
    <citation type="submission" date="2022-06" db="UniProtKB">
        <authorList>
            <consortium name="EnsemblMetazoa"/>
        </authorList>
    </citation>
    <scope>IDENTIFICATION</scope>
</reference>
<evidence type="ECO:0000256" key="5">
    <source>
        <dbReference type="PROSITE-ProRule" id="PRU00309"/>
    </source>
</evidence>
<dbReference type="EnsemblMetazoa" id="XM_001949478.5">
    <property type="protein sequence ID" value="XP_001949513.1"/>
    <property type="gene ID" value="LOC100168449"/>
</dbReference>
<keyword evidence="6" id="KW-0175">Coiled coil</keyword>
<keyword evidence="1" id="KW-0479">Metal-binding</keyword>
<dbReference type="GeneID" id="100168449"/>
<dbReference type="SMART" id="SM00692">
    <property type="entry name" value="DM3"/>
    <property type="match status" value="1"/>
</dbReference>
<evidence type="ECO:0000256" key="3">
    <source>
        <dbReference type="ARBA" id="ARBA00022833"/>
    </source>
</evidence>
<keyword evidence="2 5" id="KW-0863">Zinc-finger</keyword>
<evidence type="ECO:0000256" key="1">
    <source>
        <dbReference type="ARBA" id="ARBA00022723"/>
    </source>
</evidence>
<dbReference type="SUPFAM" id="SSF57716">
    <property type="entry name" value="Glucocorticoid receptor-like (DNA-binding domain)"/>
    <property type="match status" value="1"/>
</dbReference>
<evidence type="ECO:0000313" key="9">
    <source>
        <dbReference type="Proteomes" id="UP000007819"/>
    </source>
</evidence>
<dbReference type="GO" id="GO:0008270">
    <property type="term" value="F:zinc ion binding"/>
    <property type="evidence" value="ECO:0007669"/>
    <property type="project" value="UniProtKB-KW"/>
</dbReference>
<dbReference type="RefSeq" id="XP_001949513.1">
    <property type="nucleotide sequence ID" value="XM_001949478.4"/>
</dbReference>
<reference evidence="9" key="1">
    <citation type="submission" date="2010-06" db="EMBL/GenBank/DDBJ databases">
        <authorList>
            <person name="Jiang H."/>
            <person name="Abraham K."/>
            <person name="Ali S."/>
            <person name="Alsbrooks S.L."/>
            <person name="Anim B.N."/>
            <person name="Anosike U.S."/>
            <person name="Attaway T."/>
            <person name="Bandaranaike D.P."/>
            <person name="Battles P.K."/>
            <person name="Bell S.N."/>
            <person name="Bell A.V."/>
            <person name="Beltran B."/>
            <person name="Bickham C."/>
            <person name="Bustamante Y."/>
            <person name="Caleb T."/>
            <person name="Canada A."/>
            <person name="Cardenas V."/>
            <person name="Carter K."/>
            <person name="Chacko J."/>
            <person name="Chandrabose M.N."/>
            <person name="Chavez D."/>
            <person name="Chavez A."/>
            <person name="Chen L."/>
            <person name="Chu H.-S."/>
            <person name="Claassen K.J."/>
            <person name="Cockrell R."/>
            <person name="Collins M."/>
            <person name="Cooper J.A."/>
            <person name="Cree A."/>
            <person name="Curry S.M."/>
            <person name="Da Y."/>
            <person name="Dao M.D."/>
            <person name="Das B."/>
            <person name="Davila M.-L."/>
            <person name="Davy-Carroll L."/>
            <person name="Denson S."/>
            <person name="Dinh H."/>
            <person name="Ebong V.E."/>
            <person name="Edwards J.R."/>
            <person name="Egan A."/>
            <person name="El-Daye J."/>
            <person name="Escobedo L."/>
            <person name="Fernandez S."/>
            <person name="Fernando P.R."/>
            <person name="Flagg N."/>
            <person name="Forbes L.D."/>
            <person name="Fowler R.G."/>
            <person name="Fu Q."/>
            <person name="Gabisi R.A."/>
            <person name="Ganer J."/>
            <person name="Garbino Pronczuk A."/>
            <person name="Garcia R.M."/>
            <person name="Garner T."/>
            <person name="Garrett T.E."/>
            <person name="Gonzalez D.A."/>
            <person name="Hamid H."/>
            <person name="Hawkins E.S."/>
            <person name="Hirani K."/>
            <person name="Hogues M.E."/>
            <person name="Hollins B."/>
            <person name="Hsiao C.-H."/>
            <person name="Jabil R."/>
            <person name="James M.L."/>
            <person name="Jhangiani S.N."/>
            <person name="Johnson B."/>
            <person name="Johnson Q."/>
            <person name="Joshi V."/>
            <person name="Kalu J.B."/>
            <person name="Kam C."/>
            <person name="Kashfia A."/>
            <person name="Keebler J."/>
            <person name="Kisamo H."/>
            <person name="Kovar C.L."/>
            <person name="Lago L.A."/>
            <person name="Lai C.-Y."/>
            <person name="Laidlaw J."/>
            <person name="Lara F."/>
            <person name="Le T.-K."/>
            <person name="Lee S.L."/>
            <person name="Legall F.H."/>
            <person name="Lemon S.J."/>
            <person name="Lewis L.R."/>
            <person name="Li B."/>
            <person name="Liu Y."/>
            <person name="Liu Y.-S."/>
            <person name="Lopez J."/>
            <person name="Lozado R.J."/>
            <person name="Lu J."/>
            <person name="Madu R.C."/>
            <person name="Maheshwari M."/>
            <person name="Maheshwari R."/>
            <person name="Malloy K."/>
            <person name="Martinez E."/>
            <person name="Mathew T."/>
            <person name="Mercado I.C."/>
            <person name="Mercado C."/>
            <person name="Meyer B."/>
            <person name="Montgomery K."/>
            <person name="Morgan M.B."/>
            <person name="Munidasa M."/>
            <person name="Nazareth L.V."/>
            <person name="Nelson J."/>
            <person name="Ng B.M."/>
            <person name="Nguyen N.B."/>
            <person name="Nguyen P.Q."/>
            <person name="Nguyen T."/>
            <person name="Obregon M."/>
            <person name="Okwuonu G.O."/>
            <person name="Onwere C.G."/>
            <person name="Orozco G."/>
            <person name="Parra A."/>
            <person name="Patel S."/>
            <person name="Patil S."/>
            <person name="Perez A."/>
            <person name="Perez Y."/>
            <person name="Pham C."/>
            <person name="Primus E.L."/>
            <person name="Pu L.-L."/>
            <person name="Puazo M."/>
            <person name="Qin X."/>
            <person name="Quiroz J.B."/>
            <person name="Reese J."/>
            <person name="Richards S."/>
            <person name="Rives C.M."/>
            <person name="Robberts R."/>
            <person name="Ruiz S.J."/>
            <person name="Ruiz M.J."/>
            <person name="Santibanez J."/>
            <person name="Schneider B.W."/>
            <person name="Sisson I."/>
            <person name="Smith M."/>
            <person name="Sodergren E."/>
            <person name="Song X.-Z."/>
            <person name="Song B.B."/>
            <person name="Summersgill H."/>
            <person name="Thelus R."/>
            <person name="Thornton R.D."/>
            <person name="Trejos Z.Y."/>
            <person name="Usmani K."/>
            <person name="Vattathil S."/>
            <person name="Villasana D."/>
            <person name="Walker D.L."/>
            <person name="Wang S."/>
            <person name="Wang K."/>
            <person name="White C.S."/>
            <person name="Williams A.C."/>
            <person name="Williamson J."/>
            <person name="Wilson K."/>
            <person name="Woghiren I.O."/>
            <person name="Woodworth J.R."/>
            <person name="Worley K.C."/>
            <person name="Wright R.A."/>
            <person name="Wu W."/>
            <person name="Young L."/>
            <person name="Zhang L."/>
            <person name="Zhang J."/>
            <person name="Zhu Y."/>
            <person name="Muzny D.M."/>
            <person name="Weinstock G."/>
            <person name="Gibbs R.A."/>
        </authorList>
    </citation>
    <scope>NUCLEOTIDE SEQUENCE [LARGE SCALE GENOMIC DNA]</scope>
    <source>
        <strain evidence="9">LSR1</strain>
    </source>
</reference>
<dbReference type="SMART" id="SM00980">
    <property type="entry name" value="THAP"/>
    <property type="match status" value="1"/>
</dbReference>
<evidence type="ECO:0000256" key="4">
    <source>
        <dbReference type="ARBA" id="ARBA00023125"/>
    </source>
</evidence>
<dbReference type="GO" id="GO:0003677">
    <property type="term" value="F:DNA binding"/>
    <property type="evidence" value="ECO:0007669"/>
    <property type="project" value="UniProtKB-UniRule"/>
</dbReference>
<evidence type="ECO:0000256" key="6">
    <source>
        <dbReference type="SAM" id="Coils"/>
    </source>
</evidence>
<keyword evidence="4 5" id="KW-0238">DNA-binding</keyword>
<evidence type="ECO:0000259" key="7">
    <source>
        <dbReference type="PROSITE" id="PS50950"/>
    </source>
</evidence>
<dbReference type="KEGG" id="api:100168449"/>
<feature type="coiled-coil region" evidence="6">
    <location>
        <begin position="161"/>
        <end position="195"/>
    </location>
</feature>
<accession>A0A8R1W558</accession>
<keyword evidence="3" id="KW-0862">Zinc</keyword>
<dbReference type="AlphaFoldDB" id="A0A8R1W558"/>